<proteinExistence type="predicted"/>
<feature type="domain" description="Dynein heavy chain tail" evidence="1">
    <location>
        <begin position="153"/>
        <end position="522"/>
    </location>
</feature>
<reference evidence="2" key="1">
    <citation type="submission" date="2025-08" db="UniProtKB">
        <authorList>
            <consortium name="Ensembl"/>
        </authorList>
    </citation>
    <scope>IDENTIFICATION</scope>
</reference>
<dbReference type="GO" id="GO:0045505">
    <property type="term" value="F:dynein intermediate chain binding"/>
    <property type="evidence" value="ECO:0007669"/>
    <property type="project" value="InterPro"/>
</dbReference>
<dbReference type="GO" id="GO:0005858">
    <property type="term" value="C:axonemal dynein complex"/>
    <property type="evidence" value="ECO:0007669"/>
    <property type="project" value="TreeGrafter"/>
</dbReference>
<protein>
    <recommendedName>
        <fullName evidence="1">Dynein heavy chain tail domain-containing protein</fullName>
    </recommendedName>
</protein>
<dbReference type="PANTHER" id="PTHR46532:SF11">
    <property type="entry name" value="DYNEIN AXONEMAL HEAVY CHAIN 12"/>
    <property type="match status" value="1"/>
</dbReference>
<evidence type="ECO:0000313" key="2">
    <source>
        <dbReference type="Ensembl" id="ENSPMGP00000007814.1"/>
    </source>
</evidence>
<reference evidence="2" key="2">
    <citation type="submission" date="2025-09" db="UniProtKB">
        <authorList>
            <consortium name="Ensembl"/>
        </authorList>
    </citation>
    <scope>IDENTIFICATION</scope>
</reference>
<name>A0A3B3ZTL0_9GOBI</name>
<evidence type="ECO:0000313" key="3">
    <source>
        <dbReference type="Proteomes" id="UP000261520"/>
    </source>
</evidence>
<dbReference type="PANTHER" id="PTHR46532">
    <property type="entry name" value="MALE FERTILITY FACTOR KL5"/>
    <property type="match status" value="1"/>
</dbReference>
<dbReference type="Ensembl" id="ENSPMGT00000008317.1">
    <property type="protein sequence ID" value="ENSPMGP00000007814.1"/>
    <property type="gene ID" value="ENSPMGG00000006486.1"/>
</dbReference>
<dbReference type="GO" id="GO:0007018">
    <property type="term" value="P:microtubule-based movement"/>
    <property type="evidence" value="ECO:0007669"/>
    <property type="project" value="InterPro"/>
</dbReference>
<evidence type="ECO:0000259" key="1">
    <source>
        <dbReference type="Pfam" id="PF08385"/>
    </source>
</evidence>
<dbReference type="AlphaFoldDB" id="A0A3B3ZTL0"/>
<sequence length="563" mass="64516">MDMMDPKDERLDPLMNFTIKSFRLDPEKWRVSEEEGMRVEHGPTTVETEAVPGDDALGLFIALTEELALPLIGNGKNCSDWPQGMQEEMLRQMKLLKKQALVVQAQTQGRIFLPQCDLHEDACYLERSLDQKDQSENNLGDIILRSTIQSKDLQACESTIIEWAELVDEFLKQDSSELLLERTRPMPIEEFNFWESRLENLVFIDKKLKSTKAQQVVAIVENAESVYAPILQQVYSSVQSALNEAEDITRNLKPLQELLEKLQTMDYPQLRDQVETMMKEVLLLWTRSQFYCKPCRIVVLIQEICNLFIELSRSFLGRGQVLKGLLSDPAPVLESVCLCIATLERLKECFRDCRAELDTQGGNNPKWDFPSMLIFIHLDQFLKRLDNIREGYRVTLDMAHLDQAILGGINGKKWTGLIQNKYTHFFHHMTILAKSKCDATDCHDQEFPELWAQFDAQVKGIENSLVDIFSSALQTCTISTSAGKIVLMFGAVLRRPLILNNLHCHFNSVWNMILTEVNQTEHLTLLTPHILLVCLSKDTTIILIVQVGYTSTVQVFKFLNNNK</sequence>
<accession>A0A3B3ZTL0</accession>
<keyword evidence="3" id="KW-1185">Reference proteome</keyword>
<dbReference type="STRING" id="409849.ENSPMGP00000007814"/>
<dbReference type="InterPro" id="IPR026983">
    <property type="entry name" value="DHC"/>
</dbReference>
<dbReference type="InterPro" id="IPR013594">
    <property type="entry name" value="Dynein_heavy_tail"/>
</dbReference>
<dbReference type="Pfam" id="PF08385">
    <property type="entry name" value="DHC_N1"/>
    <property type="match status" value="1"/>
</dbReference>
<dbReference type="Proteomes" id="UP000261520">
    <property type="component" value="Unplaced"/>
</dbReference>
<dbReference type="GO" id="GO:0051959">
    <property type="term" value="F:dynein light intermediate chain binding"/>
    <property type="evidence" value="ECO:0007669"/>
    <property type="project" value="InterPro"/>
</dbReference>
<organism evidence="2 3">
    <name type="scientific">Periophthalmus magnuspinnatus</name>
    <dbReference type="NCBI Taxonomy" id="409849"/>
    <lineage>
        <taxon>Eukaryota</taxon>
        <taxon>Metazoa</taxon>
        <taxon>Chordata</taxon>
        <taxon>Craniata</taxon>
        <taxon>Vertebrata</taxon>
        <taxon>Euteleostomi</taxon>
        <taxon>Actinopterygii</taxon>
        <taxon>Neopterygii</taxon>
        <taxon>Teleostei</taxon>
        <taxon>Neoteleostei</taxon>
        <taxon>Acanthomorphata</taxon>
        <taxon>Gobiaria</taxon>
        <taxon>Gobiiformes</taxon>
        <taxon>Gobioidei</taxon>
        <taxon>Gobiidae</taxon>
        <taxon>Oxudercinae</taxon>
        <taxon>Periophthalmus</taxon>
    </lineage>
</organism>